<evidence type="ECO:0000259" key="10">
    <source>
        <dbReference type="PROSITE" id="PS51485"/>
    </source>
</evidence>
<dbReference type="GO" id="GO:0009055">
    <property type="term" value="F:electron transfer activity"/>
    <property type="evidence" value="ECO:0007669"/>
    <property type="project" value="InterPro"/>
</dbReference>
<dbReference type="AlphaFoldDB" id="A0A8B8KJI6"/>
<keyword evidence="6" id="KW-0325">Glycoprotein</keyword>
<comment type="subcellular location">
    <subcellularLocation>
        <location evidence="1">Cell membrane</location>
        <topology evidence="1">Lipid-anchor</topology>
        <topology evidence="1">GPI-anchor</topology>
    </subcellularLocation>
</comment>
<evidence type="ECO:0000313" key="12">
    <source>
        <dbReference type="RefSeq" id="XP_027343433.1"/>
    </source>
</evidence>
<sequence length="194" mass="21531">SFIYNCLIIFLASTNTTVEAARHFKVGGQFGWHEPPLNETDFYSEWAERNRFQVGDFLGNLNQFTCHIFVYAVFEYQNDSVLSVERWDYVDCNSNDPITSFDNGKSTFNLDRPGAFYFISGTGNHCKNGQKLLVEVMSPHPIPKSPPSISLPPEGFSAMAPSPSYSLEASASVVLSSISMSPFVTFGIVMLLAS</sequence>
<protein>
    <submittedName>
        <fullName evidence="12">Early nodulin-like protein 1</fullName>
    </submittedName>
</protein>
<dbReference type="OrthoDB" id="1933543at2759"/>
<dbReference type="InterPro" id="IPR039391">
    <property type="entry name" value="Phytocyanin-like"/>
</dbReference>
<dbReference type="PROSITE" id="PS51485">
    <property type="entry name" value="PHYTOCYANIN"/>
    <property type="match status" value="1"/>
</dbReference>
<dbReference type="SUPFAM" id="SSF49503">
    <property type="entry name" value="Cupredoxins"/>
    <property type="match status" value="1"/>
</dbReference>
<dbReference type="Gene3D" id="2.60.40.420">
    <property type="entry name" value="Cupredoxins - blue copper proteins"/>
    <property type="match status" value="1"/>
</dbReference>
<dbReference type="Pfam" id="PF02298">
    <property type="entry name" value="Cu_bind_like"/>
    <property type="match status" value="1"/>
</dbReference>
<name>A0A8B8KJI6_ABRPR</name>
<reference evidence="11" key="1">
    <citation type="journal article" date="2019" name="Toxins">
        <title>Detection of Abrin-Like and Prepropulchellin-Like Toxin Genes and Transcripts Using Whole Genome Sequencing and Full-Length Transcript Sequencing of Abrus precatorius.</title>
        <authorList>
            <person name="Hovde B.T."/>
            <person name="Daligault H.E."/>
            <person name="Hanschen E.R."/>
            <person name="Kunde Y.A."/>
            <person name="Johnson M.B."/>
            <person name="Starkenburg S.R."/>
            <person name="Johnson S.L."/>
        </authorList>
    </citation>
    <scope>NUCLEOTIDE SEQUENCE [LARGE SCALE GENOMIC DNA]</scope>
</reference>
<dbReference type="KEGG" id="aprc:113856009"/>
<evidence type="ECO:0000256" key="8">
    <source>
        <dbReference type="ARBA" id="ARBA00035011"/>
    </source>
</evidence>
<keyword evidence="7" id="KW-0449">Lipoprotein</keyword>
<keyword evidence="2" id="KW-0336">GPI-anchor</keyword>
<dbReference type="PANTHER" id="PTHR33021">
    <property type="entry name" value="BLUE COPPER PROTEIN"/>
    <property type="match status" value="1"/>
</dbReference>
<proteinExistence type="inferred from homology"/>
<feature type="chain" id="PRO_5033982157" evidence="9">
    <location>
        <begin position="21"/>
        <end position="194"/>
    </location>
</feature>
<gene>
    <name evidence="12" type="primary">LOC113856009</name>
</gene>
<reference evidence="12" key="2">
    <citation type="submission" date="2025-08" db="UniProtKB">
        <authorList>
            <consortium name="RefSeq"/>
        </authorList>
    </citation>
    <scope>IDENTIFICATION</scope>
    <source>
        <tissue evidence="12">Young leaves</tissue>
    </source>
</reference>
<organism evidence="11 12">
    <name type="scientific">Abrus precatorius</name>
    <name type="common">Indian licorice</name>
    <name type="synonym">Glycine abrus</name>
    <dbReference type="NCBI Taxonomy" id="3816"/>
    <lineage>
        <taxon>Eukaryota</taxon>
        <taxon>Viridiplantae</taxon>
        <taxon>Streptophyta</taxon>
        <taxon>Embryophyta</taxon>
        <taxon>Tracheophyta</taxon>
        <taxon>Spermatophyta</taxon>
        <taxon>Magnoliopsida</taxon>
        <taxon>eudicotyledons</taxon>
        <taxon>Gunneridae</taxon>
        <taxon>Pentapetalae</taxon>
        <taxon>rosids</taxon>
        <taxon>fabids</taxon>
        <taxon>Fabales</taxon>
        <taxon>Fabaceae</taxon>
        <taxon>Papilionoideae</taxon>
        <taxon>50 kb inversion clade</taxon>
        <taxon>NPAAA clade</taxon>
        <taxon>indigoferoid/millettioid clade</taxon>
        <taxon>Abreae</taxon>
        <taxon>Abrus</taxon>
    </lineage>
</organism>
<dbReference type="RefSeq" id="XP_027343433.1">
    <property type="nucleotide sequence ID" value="XM_027487632.1"/>
</dbReference>
<evidence type="ECO:0000256" key="9">
    <source>
        <dbReference type="SAM" id="SignalP"/>
    </source>
</evidence>
<feature type="non-terminal residue" evidence="12">
    <location>
        <position position="1"/>
    </location>
</feature>
<dbReference type="InterPro" id="IPR003245">
    <property type="entry name" value="Phytocyanin_dom"/>
</dbReference>
<feature type="signal peptide" evidence="9">
    <location>
        <begin position="1"/>
        <end position="20"/>
    </location>
</feature>
<dbReference type="Proteomes" id="UP000694853">
    <property type="component" value="Unplaced"/>
</dbReference>
<dbReference type="FunFam" id="2.60.40.420:FF:000010">
    <property type="entry name" value="Early nodulin-like protein 1"/>
    <property type="match status" value="1"/>
</dbReference>
<keyword evidence="3 9" id="KW-0732">Signal</keyword>
<keyword evidence="5" id="KW-1015">Disulfide bond</keyword>
<dbReference type="InterPro" id="IPR008972">
    <property type="entry name" value="Cupredoxin"/>
</dbReference>
<comment type="similarity">
    <text evidence="8">Belongs to the early nodulin-like (ENODL) family.</text>
</comment>
<dbReference type="GO" id="GO:0098552">
    <property type="term" value="C:side of membrane"/>
    <property type="evidence" value="ECO:0007669"/>
    <property type="project" value="UniProtKB-KW"/>
</dbReference>
<dbReference type="GO" id="GO:0005886">
    <property type="term" value="C:plasma membrane"/>
    <property type="evidence" value="ECO:0007669"/>
    <property type="project" value="UniProtKB-SubCell"/>
</dbReference>
<dbReference type="GeneID" id="113856009"/>
<keyword evidence="4" id="KW-0472">Membrane</keyword>
<evidence type="ECO:0000256" key="5">
    <source>
        <dbReference type="ARBA" id="ARBA00023157"/>
    </source>
</evidence>
<accession>A0A8B8KJI6</accession>
<evidence type="ECO:0000256" key="4">
    <source>
        <dbReference type="ARBA" id="ARBA00023136"/>
    </source>
</evidence>
<evidence type="ECO:0000256" key="3">
    <source>
        <dbReference type="ARBA" id="ARBA00022729"/>
    </source>
</evidence>
<evidence type="ECO:0000313" key="11">
    <source>
        <dbReference type="Proteomes" id="UP000694853"/>
    </source>
</evidence>
<feature type="domain" description="Phytocyanin" evidence="10">
    <location>
        <begin position="22"/>
        <end position="138"/>
    </location>
</feature>
<evidence type="ECO:0000256" key="6">
    <source>
        <dbReference type="ARBA" id="ARBA00023180"/>
    </source>
</evidence>
<keyword evidence="11" id="KW-1185">Reference proteome</keyword>
<evidence type="ECO:0000256" key="2">
    <source>
        <dbReference type="ARBA" id="ARBA00022622"/>
    </source>
</evidence>
<dbReference type="PANTHER" id="PTHR33021:SF234">
    <property type="entry name" value="EARLY NODULIN-LIKE PROTEIN 7"/>
    <property type="match status" value="1"/>
</dbReference>
<evidence type="ECO:0000256" key="7">
    <source>
        <dbReference type="ARBA" id="ARBA00023288"/>
    </source>
</evidence>
<evidence type="ECO:0000256" key="1">
    <source>
        <dbReference type="ARBA" id="ARBA00004609"/>
    </source>
</evidence>